<dbReference type="GO" id="GO:0005886">
    <property type="term" value="C:plasma membrane"/>
    <property type="evidence" value="ECO:0007669"/>
    <property type="project" value="UniProtKB-SubCell"/>
</dbReference>
<comment type="subunit">
    <text evidence="2">The complex is composed of two ATP-binding proteins (LsrA), two transmembrane proteins (LsrC and LsrD) and a solute-binding protein (LsrB).</text>
</comment>
<evidence type="ECO:0000256" key="11">
    <source>
        <dbReference type="SAM" id="Phobius"/>
    </source>
</evidence>
<evidence type="ECO:0000256" key="4">
    <source>
        <dbReference type="ARBA" id="ARBA00022475"/>
    </source>
</evidence>
<proteinExistence type="predicted"/>
<comment type="caution">
    <text evidence="12">The sequence shown here is derived from an EMBL/GenBank/DDBJ whole genome shotgun (WGS) entry which is preliminary data.</text>
</comment>
<keyword evidence="13" id="KW-1185">Reference proteome</keyword>
<name>A0A917ULR3_9DEIO</name>
<keyword evidence="4" id="KW-1003">Cell membrane</keyword>
<gene>
    <name evidence="12" type="primary">rhaP</name>
    <name evidence="12" type="ORF">GCM10008939_08760</name>
</gene>
<dbReference type="PANTHER" id="PTHR32196:SF29">
    <property type="entry name" value="AUTOINDUCER 2 IMPORT SYSTEM PERMEASE PROTEIN LSRC"/>
    <property type="match status" value="1"/>
</dbReference>
<dbReference type="CDD" id="cd06579">
    <property type="entry name" value="TM_PBP1_transp_AraH_like"/>
    <property type="match status" value="1"/>
</dbReference>
<evidence type="ECO:0000256" key="3">
    <source>
        <dbReference type="ARBA" id="ARBA00022448"/>
    </source>
</evidence>
<evidence type="ECO:0000256" key="5">
    <source>
        <dbReference type="ARBA" id="ARBA00022519"/>
    </source>
</evidence>
<dbReference type="AlphaFoldDB" id="A0A917ULR3"/>
<feature type="transmembrane region" description="Helical" evidence="11">
    <location>
        <begin position="231"/>
        <end position="251"/>
    </location>
</feature>
<feature type="transmembrane region" description="Helical" evidence="11">
    <location>
        <begin position="136"/>
        <end position="155"/>
    </location>
</feature>
<feature type="transmembrane region" description="Helical" evidence="11">
    <location>
        <begin position="57"/>
        <end position="77"/>
    </location>
</feature>
<keyword evidence="6 11" id="KW-0812">Transmembrane</keyword>
<dbReference type="Proteomes" id="UP000635726">
    <property type="component" value="Unassembled WGS sequence"/>
</dbReference>
<comment type="subcellular location">
    <subcellularLocation>
        <location evidence="1">Cell membrane</location>
        <topology evidence="1">Multi-pass membrane protein</topology>
    </subcellularLocation>
</comment>
<evidence type="ECO:0000256" key="9">
    <source>
        <dbReference type="ARBA" id="ARBA00025439"/>
    </source>
</evidence>
<accession>A0A917ULR3</accession>
<feature type="transmembrane region" description="Helical" evidence="11">
    <location>
        <begin position="28"/>
        <end position="51"/>
    </location>
</feature>
<sequence length="347" mass="34814">MTRSDPVPSPASPATPGLLTRLLRAREAGLVGLLLLVTLGTAAINPLFLGSGSVRDLFLNVAVVALLVVGETVVLLMKHVDLSISSVVGLSAFLTGSLFAAHPGMPIPLALLFGLALGAGLGAVNGLLVAYGRVPALVATLGTLYVFRGVTYAVVHGGQINASNLPAGFLTFGTGSVLGIPNLVLLVFVVMLGFGAYLGSWRGGREYYALGSNAEAAVLAGISVTRRTMTGFVLSGAIAGLAGVLYLARFGTVDATAGTGLELQVIAAAVVGGVSIAGGVGTLFGAGVGALLLGVMGSALVTLRAPGFYQQAIQGALLLGAISVDMLVSKRAAKRLQAAPQQGGTRK</sequence>
<evidence type="ECO:0000256" key="1">
    <source>
        <dbReference type="ARBA" id="ARBA00004651"/>
    </source>
</evidence>
<feature type="transmembrane region" description="Helical" evidence="11">
    <location>
        <begin position="263"/>
        <end position="296"/>
    </location>
</feature>
<dbReference type="Pfam" id="PF02653">
    <property type="entry name" value="BPD_transp_2"/>
    <property type="match status" value="1"/>
</dbReference>
<dbReference type="EMBL" id="BMOE01000002">
    <property type="protein sequence ID" value="GGJ66802.1"/>
    <property type="molecule type" value="Genomic_DNA"/>
</dbReference>
<protein>
    <recommendedName>
        <fullName evidence="10">Autoinducer 2 import system permease protein LsrC</fullName>
    </recommendedName>
</protein>
<evidence type="ECO:0000256" key="10">
    <source>
        <dbReference type="ARBA" id="ARBA00039382"/>
    </source>
</evidence>
<keyword evidence="8 11" id="KW-0472">Membrane</keyword>
<reference evidence="12" key="2">
    <citation type="submission" date="2020-09" db="EMBL/GenBank/DDBJ databases">
        <authorList>
            <person name="Sun Q."/>
            <person name="Ohkuma M."/>
        </authorList>
    </citation>
    <scope>NUCLEOTIDE SEQUENCE</scope>
    <source>
        <strain evidence="12">JCM 14371</strain>
    </source>
</reference>
<keyword evidence="5" id="KW-0997">Cell inner membrane</keyword>
<evidence type="ECO:0000256" key="2">
    <source>
        <dbReference type="ARBA" id="ARBA00011262"/>
    </source>
</evidence>
<evidence type="ECO:0000313" key="13">
    <source>
        <dbReference type="Proteomes" id="UP000635726"/>
    </source>
</evidence>
<feature type="transmembrane region" description="Helical" evidence="11">
    <location>
        <begin position="107"/>
        <end position="129"/>
    </location>
</feature>
<keyword evidence="7 11" id="KW-1133">Transmembrane helix</keyword>
<reference evidence="12" key="1">
    <citation type="journal article" date="2014" name="Int. J. Syst. Evol. Microbiol.">
        <title>Complete genome sequence of Corynebacterium casei LMG S-19264T (=DSM 44701T), isolated from a smear-ripened cheese.</title>
        <authorList>
            <consortium name="US DOE Joint Genome Institute (JGI-PGF)"/>
            <person name="Walter F."/>
            <person name="Albersmeier A."/>
            <person name="Kalinowski J."/>
            <person name="Ruckert C."/>
        </authorList>
    </citation>
    <scope>NUCLEOTIDE SEQUENCE</scope>
    <source>
        <strain evidence="12">JCM 14371</strain>
    </source>
</reference>
<keyword evidence="3" id="KW-0813">Transport</keyword>
<comment type="function">
    <text evidence="9">Part of the ABC transporter complex LsrABCD involved in autoinducer 2 (AI-2) import. Probably responsible for the translocation of the substrate across the membrane.</text>
</comment>
<evidence type="ECO:0000256" key="8">
    <source>
        <dbReference type="ARBA" id="ARBA00023136"/>
    </source>
</evidence>
<organism evidence="12 13">
    <name type="scientific">Deinococcus aquiradiocola</name>
    <dbReference type="NCBI Taxonomy" id="393059"/>
    <lineage>
        <taxon>Bacteria</taxon>
        <taxon>Thermotogati</taxon>
        <taxon>Deinococcota</taxon>
        <taxon>Deinococci</taxon>
        <taxon>Deinococcales</taxon>
        <taxon>Deinococcaceae</taxon>
        <taxon>Deinococcus</taxon>
    </lineage>
</organism>
<evidence type="ECO:0000256" key="7">
    <source>
        <dbReference type="ARBA" id="ARBA00022989"/>
    </source>
</evidence>
<dbReference type="InterPro" id="IPR001851">
    <property type="entry name" value="ABC_transp_permease"/>
</dbReference>
<dbReference type="PANTHER" id="PTHR32196">
    <property type="entry name" value="ABC TRANSPORTER PERMEASE PROTEIN YPHD-RELATED-RELATED"/>
    <property type="match status" value="1"/>
</dbReference>
<evidence type="ECO:0000256" key="6">
    <source>
        <dbReference type="ARBA" id="ARBA00022692"/>
    </source>
</evidence>
<feature type="transmembrane region" description="Helical" evidence="11">
    <location>
        <begin position="167"/>
        <end position="195"/>
    </location>
</feature>
<dbReference type="GO" id="GO:0022857">
    <property type="term" value="F:transmembrane transporter activity"/>
    <property type="evidence" value="ECO:0007669"/>
    <property type="project" value="InterPro"/>
</dbReference>
<evidence type="ECO:0000313" key="12">
    <source>
        <dbReference type="EMBL" id="GGJ66802.1"/>
    </source>
</evidence>